<dbReference type="AlphaFoldDB" id="A0A2P6PHH2"/>
<proteinExistence type="predicted"/>
<gene>
    <name evidence="1" type="ORF">RchiOBHm_Chr7g0238331</name>
</gene>
<comment type="caution">
    <text evidence="1">The sequence shown here is derived from an EMBL/GenBank/DDBJ whole genome shotgun (WGS) entry which is preliminary data.</text>
</comment>
<dbReference type="Proteomes" id="UP000238479">
    <property type="component" value="Chromosome 7"/>
</dbReference>
<organism evidence="1 2">
    <name type="scientific">Rosa chinensis</name>
    <name type="common">China rose</name>
    <dbReference type="NCBI Taxonomy" id="74649"/>
    <lineage>
        <taxon>Eukaryota</taxon>
        <taxon>Viridiplantae</taxon>
        <taxon>Streptophyta</taxon>
        <taxon>Embryophyta</taxon>
        <taxon>Tracheophyta</taxon>
        <taxon>Spermatophyta</taxon>
        <taxon>Magnoliopsida</taxon>
        <taxon>eudicotyledons</taxon>
        <taxon>Gunneridae</taxon>
        <taxon>Pentapetalae</taxon>
        <taxon>rosids</taxon>
        <taxon>fabids</taxon>
        <taxon>Rosales</taxon>
        <taxon>Rosaceae</taxon>
        <taxon>Rosoideae</taxon>
        <taxon>Rosoideae incertae sedis</taxon>
        <taxon>Rosa</taxon>
    </lineage>
</organism>
<dbReference type="Gramene" id="PRQ21358">
    <property type="protein sequence ID" value="PRQ21358"/>
    <property type="gene ID" value="RchiOBHm_Chr7g0238331"/>
</dbReference>
<evidence type="ECO:0000313" key="1">
    <source>
        <dbReference type="EMBL" id="PRQ21358.1"/>
    </source>
</evidence>
<keyword evidence="2" id="KW-1185">Reference proteome</keyword>
<reference evidence="1 2" key="1">
    <citation type="journal article" date="2018" name="Nat. Genet.">
        <title>The Rosa genome provides new insights in the design of modern roses.</title>
        <authorList>
            <person name="Bendahmane M."/>
        </authorList>
    </citation>
    <scope>NUCLEOTIDE SEQUENCE [LARGE SCALE GENOMIC DNA]</scope>
    <source>
        <strain evidence="2">cv. Old Blush</strain>
    </source>
</reference>
<evidence type="ECO:0000313" key="2">
    <source>
        <dbReference type="Proteomes" id="UP000238479"/>
    </source>
</evidence>
<sequence>MLVTHLLWRWLRVDRSTSGKGGVEKLGQCCLEDIRDYKHGGKDH</sequence>
<name>A0A2P6PHH2_ROSCH</name>
<accession>A0A2P6PHH2</accession>
<protein>
    <submittedName>
        <fullName evidence="1">Uncharacterized protein</fullName>
    </submittedName>
</protein>
<dbReference type="EMBL" id="PDCK01000045">
    <property type="protein sequence ID" value="PRQ21358.1"/>
    <property type="molecule type" value="Genomic_DNA"/>
</dbReference>